<evidence type="ECO:0000313" key="1">
    <source>
        <dbReference type="EMBL" id="KIJ31140.1"/>
    </source>
</evidence>
<reference evidence="1 2" key="1">
    <citation type="submission" date="2014-06" db="EMBL/GenBank/DDBJ databases">
        <title>Evolutionary Origins and Diversification of the Mycorrhizal Mutualists.</title>
        <authorList>
            <consortium name="DOE Joint Genome Institute"/>
            <consortium name="Mycorrhizal Genomics Consortium"/>
            <person name="Kohler A."/>
            <person name="Kuo A."/>
            <person name="Nagy L.G."/>
            <person name="Floudas D."/>
            <person name="Copeland A."/>
            <person name="Barry K.W."/>
            <person name="Cichocki N."/>
            <person name="Veneault-Fourrey C."/>
            <person name="LaButti K."/>
            <person name="Lindquist E.A."/>
            <person name="Lipzen A."/>
            <person name="Lundell T."/>
            <person name="Morin E."/>
            <person name="Murat C."/>
            <person name="Riley R."/>
            <person name="Ohm R."/>
            <person name="Sun H."/>
            <person name="Tunlid A."/>
            <person name="Henrissat B."/>
            <person name="Grigoriev I.V."/>
            <person name="Hibbett D.S."/>
            <person name="Martin F."/>
        </authorList>
    </citation>
    <scope>NUCLEOTIDE SEQUENCE [LARGE SCALE GENOMIC DNA]</scope>
    <source>
        <strain evidence="1 2">SS14</strain>
    </source>
</reference>
<dbReference type="AlphaFoldDB" id="A0A0C9V130"/>
<dbReference type="Proteomes" id="UP000054279">
    <property type="component" value="Unassembled WGS sequence"/>
</dbReference>
<protein>
    <submittedName>
        <fullName evidence="1">Uncharacterized protein</fullName>
    </submittedName>
</protein>
<sequence length="135" mass="14908">MAINDNELLALVNVEYEEGDDDVNNSKDKAKDIANEGQEEADDADIATLDEETPIRMIDVDSAKEQVRVGHKACLKICSSLLPDNLPDQCLILQQLKGLCTHVFHSPVYCESLIAVQLEANPNEPAKNVVLYIET</sequence>
<name>A0A0C9V130_SPHS4</name>
<dbReference type="HOGENOM" id="CLU_1887076_0_0_1"/>
<gene>
    <name evidence="1" type="ORF">M422DRAFT_53503</name>
</gene>
<organism evidence="1 2">
    <name type="scientific">Sphaerobolus stellatus (strain SS14)</name>
    <dbReference type="NCBI Taxonomy" id="990650"/>
    <lineage>
        <taxon>Eukaryota</taxon>
        <taxon>Fungi</taxon>
        <taxon>Dikarya</taxon>
        <taxon>Basidiomycota</taxon>
        <taxon>Agaricomycotina</taxon>
        <taxon>Agaricomycetes</taxon>
        <taxon>Phallomycetidae</taxon>
        <taxon>Geastrales</taxon>
        <taxon>Sphaerobolaceae</taxon>
        <taxon>Sphaerobolus</taxon>
    </lineage>
</organism>
<proteinExistence type="predicted"/>
<dbReference type="EMBL" id="KN837247">
    <property type="protein sequence ID" value="KIJ31140.1"/>
    <property type="molecule type" value="Genomic_DNA"/>
</dbReference>
<evidence type="ECO:0000313" key="2">
    <source>
        <dbReference type="Proteomes" id="UP000054279"/>
    </source>
</evidence>
<accession>A0A0C9V130</accession>
<keyword evidence="2" id="KW-1185">Reference proteome</keyword>